<evidence type="ECO:0000256" key="1">
    <source>
        <dbReference type="ARBA" id="ARBA00004141"/>
    </source>
</evidence>
<dbReference type="Pfam" id="PF02683">
    <property type="entry name" value="DsbD_TM"/>
    <property type="match status" value="1"/>
</dbReference>
<feature type="transmembrane region" description="Helical" evidence="7">
    <location>
        <begin position="94"/>
        <end position="118"/>
    </location>
</feature>
<evidence type="ECO:0000259" key="8">
    <source>
        <dbReference type="Pfam" id="PF02683"/>
    </source>
</evidence>
<dbReference type="InterPro" id="IPR051790">
    <property type="entry name" value="Cytochrome_c-biogenesis_DsbD"/>
</dbReference>
<proteinExistence type="inferred from homology"/>
<feature type="transmembrane region" description="Helical" evidence="7">
    <location>
        <begin position="61"/>
        <end position="82"/>
    </location>
</feature>
<sequence length="233" mass="25569">MEDFLIQSVQNYGIYALFAAFGIGVLTSLAPCSIVTLPLLVGSAVSLSDKMEEKEKKRFMLHYSALFVLGLVLSFSILMLLVSKIGLMLSVAPFWAYLLASLSVFVVVAFALGSIASVDKQKISQRLLPFKLYGAVLIGMIFGLVSSPCASAPLVAIVTVADNSGWIYSYFLVLAFALGHGIFLLFAGVSLSFAQSIITNQKIAKMSQWINNFFILLLIFIGFYFLYKSYQLF</sequence>
<evidence type="ECO:0000256" key="4">
    <source>
        <dbReference type="ARBA" id="ARBA00022748"/>
    </source>
</evidence>
<evidence type="ECO:0000256" key="7">
    <source>
        <dbReference type="SAM" id="Phobius"/>
    </source>
</evidence>
<dbReference type="GO" id="GO:0016020">
    <property type="term" value="C:membrane"/>
    <property type="evidence" value="ECO:0007669"/>
    <property type="project" value="UniProtKB-SubCell"/>
</dbReference>
<feature type="transmembrane region" description="Helical" evidence="7">
    <location>
        <begin position="209"/>
        <end position="227"/>
    </location>
</feature>
<keyword evidence="5 7" id="KW-1133">Transmembrane helix</keyword>
<feature type="transmembrane region" description="Helical" evidence="7">
    <location>
        <begin position="167"/>
        <end position="189"/>
    </location>
</feature>
<dbReference type="PANTHER" id="PTHR31272">
    <property type="entry name" value="CYTOCHROME C-TYPE BIOGENESIS PROTEIN HI_1454-RELATED"/>
    <property type="match status" value="1"/>
</dbReference>
<dbReference type="PANTHER" id="PTHR31272:SF9">
    <property type="entry name" value="BLL1027 PROTEIN"/>
    <property type="match status" value="1"/>
</dbReference>
<dbReference type="InterPro" id="IPR003834">
    <property type="entry name" value="Cyt_c_assmbl_TM_dom"/>
</dbReference>
<feature type="transmembrane region" description="Helical" evidence="7">
    <location>
        <begin position="12"/>
        <end position="40"/>
    </location>
</feature>
<accession>A0A6S6T716</accession>
<keyword evidence="6 7" id="KW-0472">Membrane</keyword>
<evidence type="ECO:0000256" key="3">
    <source>
        <dbReference type="ARBA" id="ARBA00022692"/>
    </source>
</evidence>
<name>A0A6S6T716_9BACT</name>
<evidence type="ECO:0000256" key="5">
    <source>
        <dbReference type="ARBA" id="ARBA00022989"/>
    </source>
</evidence>
<comment type="similarity">
    <text evidence="2">Belongs to the DsbD family.</text>
</comment>
<feature type="domain" description="Cytochrome C biogenesis protein transmembrane" evidence="8">
    <location>
        <begin position="16"/>
        <end position="222"/>
    </location>
</feature>
<feature type="transmembrane region" description="Helical" evidence="7">
    <location>
        <begin position="130"/>
        <end position="161"/>
    </location>
</feature>
<protein>
    <submittedName>
        <fullName evidence="9">Cytochrome c-type biogenesis protein CcdA (DsbD analog)</fullName>
    </submittedName>
</protein>
<evidence type="ECO:0000256" key="2">
    <source>
        <dbReference type="ARBA" id="ARBA00006143"/>
    </source>
</evidence>
<organism evidence="9">
    <name type="scientific">uncultured Sulfurovum sp</name>
    <dbReference type="NCBI Taxonomy" id="269237"/>
    <lineage>
        <taxon>Bacteria</taxon>
        <taxon>Pseudomonadati</taxon>
        <taxon>Campylobacterota</taxon>
        <taxon>Epsilonproteobacteria</taxon>
        <taxon>Campylobacterales</taxon>
        <taxon>Sulfurovaceae</taxon>
        <taxon>Sulfurovum</taxon>
        <taxon>environmental samples</taxon>
    </lineage>
</organism>
<comment type="subcellular location">
    <subcellularLocation>
        <location evidence="1">Membrane</location>
        <topology evidence="1">Multi-pass membrane protein</topology>
    </subcellularLocation>
</comment>
<reference evidence="9" key="1">
    <citation type="submission" date="2020-01" db="EMBL/GenBank/DDBJ databases">
        <authorList>
            <person name="Meier V. D."/>
            <person name="Meier V D."/>
        </authorList>
    </citation>
    <scope>NUCLEOTIDE SEQUENCE</scope>
    <source>
        <strain evidence="9">HLG_WM_MAG_04</strain>
    </source>
</reference>
<dbReference type="AlphaFoldDB" id="A0A6S6T716"/>
<gene>
    <name evidence="9" type="ORF">HELGO_WM21165</name>
</gene>
<keyword evidence="4" id="KW-0201">Cytochrome c-type biogenesis</keyword>
<evidence type="ECO:0000256" key="6">
    <source>
        <dbReference type="ARBA" id="ARBA00023136"/>
    </source>
</evidence>
<keyword evidence="3 7" id="KW-0812">Transmembrane</keyword>
<dbReference type="EMBL" id="CACVAX010000040">
    <property type="protein sequence ID" value="CAA6814046.1"/>
    <property type="molecule type" value="Genomic_DNA"/>
</dbReference>
<dbReference type="GO" id="GO:0017004">
    <property type="term" value="P:cytochrome complex assembly"/>
    <property type="evidence" value="ECO:0007669"/>
    <property type="project" value="UniProtKB-KW"/>
</dbReference>
<evidence type="ECO:0000313" key="9">
    <source>
        <dbReference type="EMBL" id="CAA6814046.1"/>
    </source>
</evidence>